<feature type="region of interest" description="Disordered" evidence="8">
    <location>
        <begin position="113"/>
        <end position="155"/>
    </location>
</feature>
<dbReference type="GO" id="GO:0005634">
    <property type="term" value="C:nucleus"/>
    <property type="evidence" value="ECO:0007669"/>
    <property type="project" value="UniProtKB-SubCell"/>
</dbReference>
<dbReference type="PROSITE" id="PS51032">
    <property type="entry name" value="AP2_ERF"/>
    <property type="match status" value="1"/>
</dbReference>
<keyword evidence="11" id="KW-1185">Reference proteome</keyword>
<dbReference type="GO" id="GO:0003700">
    <property type="term" value="F:DNA-binding transcription factor activity"/>
    <property type="evidence" value="ECO:0007669"/>
    <property type="project" value="InterPro"/>
</dbReference>
<evidence type="ECO:0000256" key="1">
    <source>
        <dbReference type="ARBA" id="ARBA00004123"/>
    </source>
</evidence>
<comment type="similarity">
    <text evidence="7">Belongs to the AP2/ERF transcription factor family. ERF subfamily.</text>
</comment>
<evidence type="ECO:0000256" key="6">
    <source>
        <dbReference type="ARBA" id="ARBA00023242"/>
    </source>
</evidence>
<dbReference type="Proteomes" id="UP000652761">
    <property type="component" value="Unassembled WGS sequence"/>
</dbReference>
<feature type="compositionally biased region" description="Low complexity" evidence="8">
    <location>
        <begin position="113"/>
        <end position="140"/>
    </location>
</feature>
<dbReference type="Pfam" id="PF00847">
    <property type="entry name" value="AP2"/>
    <property type="match status" value="1"/>
</dbReference>
<dbReference type="EMBL" id="NMUH01004981">
    <property type="protein sequence ID" value="MQM11448.1"/>
    <property type="molecule type" value="Genomic_DNA"/>
</dbReference>
<gene>
    <name evidence="10" type="ORF">Taro_044355</name>
</gene>
<dbReference type="PANTHER" id="PTHR31985">
    <property type="entry name" value="ETHYLENE-RESPONSIVE TRANSCRIPTION FACTOR ERF042-RELATED"/>
    <property type="match status" value="1"/>
</dbReference>
<evidence type="ECO:0000256" key="5">
    <source>
        <dbReference type="ARBA" id="ARBA00023163"/>
    </source>
</evidence>
<feature type="compositionally biased region" description="Basic and acidic residues" evidence="8">
    <location>
        <begin position="141"/>
        <end position="152"/>
    </location>
</feature>
<dbReference type="Gene3D" id="3.30.730.10">
    <property type="entry name" value="AP2/ERF domain"/>
    <property type="match status" value="1"/>
</dbReference>
<dbReference type="AlphaFoldDB" id="A0A843WY41"/>
<dbReference type="InterPro" id="IPR036955">
    <property type="entry name" value="AP2/ERF_dom_sf"/>
</dbReference>
<feature type="domain" description="AP2/ERF" evidence="9">
    <location>
        <begin position="25"/>
        <end position="82"/>
    </location>
</feature>
<keyword evidence="5" id="KW-0804">Transcription</keyword>
<evidence type="ECO:0000256" key="7">
    <source>
        <dbReference type="ARBA" id="ARBA00024343"/>
    </source>
</evidence>
<dbReference type="GO" id="GO:0003677">
    <property type="term" value="F:DNA binding"/>
    <property type="evidence" value="ECO:0007669"/>
    <property type="project" value="UniProtKB-KW"/>
</dbReference>
<reference evidence="10" key="1">
    <citation type="submission" date="2017-07" db="EMBL/GenBank/DDBJ databases">
        <title>Taro Niue Genome Assembly and Annotation.</title>
        <authorList>
            <person name="Atibalentja N."/>
            <person name="Keating K."/>
            <person name="Fields C.J."/>
        </authorList>
    </citation>
    <scope>NUCLEOTIDE SEQUENCE</scope>
    <source>
        <strain evidence="10">Niue_2</strain>
        <tissue evidence="10">Leaf</tissue>
    </source>
</reference>
<name>A0A843WY41_COLES</name>
<sequence>MVEEVLGKPGATVAATARGGKRHAGYHGVRRRRWGKWVTEIREPRKKSRIWLGSFPTPEMAARAYDVAALCLKGPLAALNFPHLVGVLPRPSSSAPSDIQAAAAAAAAMSCDDAGSPLSSADSGGAEVSGAASPSASSSVEEGKPRGTREAMGEEGEDFWGEMGELPELTEVRILQVESDGEAYWEQLSGSASWSNFGCGSETAWTTADGKPASCTTS</sequence>
<protein>
    <recommendedName>
        <fullName evidence="9">AP2/ERF domain-containing protein</fullName>
    </recommendedName>
</protein>
<comment type="subcellular location">
    <subcellularLocation>
        <location evidence="1">Nucleus</location>
    </subcellularLocation>
</comment>
<evidence type="ECO:0000259" key="9">
    <source>
        <dbReference type="PROSITE" id="PS51032"/>
    </source>
</evidence>
<dbReference type="InterPro" id="IPR051032">
    <property type="entry name" value="AP2/ERF_TF_ERF_subfamily"/>
</dbReference>
<dbReference type="InterPro" id="IPR016177">
    <property type="entry name" value="DNA-bd_dom_sf"/>
</dbReference>
<comment type="caution">
    <text evidence="10">The sequence shown here is derived from an EMBL/GenBank/DDBJ whole genome shotgun (WGS) entry which is preliminary data.</text>
</comment>
<evidence type="ECO:0000313" key="10">
    <source>
        <dbReference type="EMBL" id="MQM11448.1"/>
    </source>
</evidence>
<dbReference type="SMART" id="SM00380">
    <property type="entry name" value="AP2"/>
    <property type="match status" value="1"/>
</dbReference>
<dbReference type="InterPro" id="IPR001471">
    <property type="entry name" value="AP2/ERF_dom"/>
</dbReference>
<evidence type="ECO:0000256" key="8">
    <source>
        <dbReference type="SAM" id="MobiDB-lite"/>
    </source>
</evidence>
<keyword evidence="3" id="KW-0238">DNA-binding</keyword>
<dbReference type="OrthoDB" id="1937547at2759"/>
<proteinExistence type="inferred from homology"/>
<dbReference type="CDD" id="cd00018">
    <property type="entry name" value="AP2"/>
    <property type="match status" value="1"/>
</dbReference>
<organism evidence="10 11">
    <name type="scientific">Colocasia esculenta</name>
    <name type="common">Wild taro</name>
    <name type="synonym">Arum esculentum</name>
    <dbReference type="NCBI Taxonomy" id="4460"/>
    <lineage>
        <taxon>Eukaryota</taxon>
        <taxon>Viridiplantae</taxon>
        <taxon>Streptophyta</taxon>
        <taxon>Embryophyta</taxon>
        <taxon>Tracheophyta</taxon>
        <taxon>Spermatophyta</taxon>
        <taxon>Magnoliopsida</taxon>
        <taxon>Liliopsida</taxon>
        <taxon>Araceae</taxon>
        <taxon>Aroideae</taxon>
        <taxon>Colocasieae</taxon>
        <taxon>Colocasia</taxon>
    </lineage>
</organism>
<keyword evidence="4" id="KW-0010">Activator</keyword>
<evidence type="ECO:0000256" key="2">
    <source>
        <dbReference type="ARBA" id="ARBA00023015"/>
    </source>
</evidence>
<dbReference type="PANTHER" id="PTHR31985:SF273">
    <property type="entry name" value="ETHYLENE-RESPONSIVE TRANSCRIPTION FACTOR ERF017"/>
    <property type="match status" value="1"/>
</dbReference>
<evidence type="ECO:0000313" key="11">
    <source>
        <dbReference type="Proteomes" id="UP000652761"/>
    </source>
</evidence>
<keyword evidence="2" id="KW-0805">Transcription regulation</keyword>
<dbReference type="SUPFAM" id="SSF54171">
    <property type="entry name" value="DNA-binding domain"/>
    <property type="match status" value="1"/>
</dbReference>
<keyword evidence="6" id="KW-0539">Nucleus</keyword>
<evidence type="ECO:0000256" key="4">
    <source>
        <dbReference type="ARBA" id="ARBA00023159"/>
    </source>
</evidence>
<dbReference type="PRINTS" id="PR00367">
    <property type="entry name" value="ETHRSPELEMNT"/>
</dbReference>
<evidence type="ECO:0000256" key="3">
    <source>
        <dbReference type="ARBA" id="ARBA00023125"/>
    </source>
</evidence>
<accession>A0A843WY41</accession>
<dbReference type="FunFam" id="3.30.730.10:FF:000001">
    <property type="entry name" value="Ethylene-responsive transcription factor 2"/>
    <property type="match status" value="1"/>
</dbReference>